<evidence type="ECO:0000313" key="8">
    <source>
        <dbReference type="Proteomes" id="UP000663873"/>
    </source>
</evidence>
<accession>A0A817YRW4</accession>
<evidence type="ECO:0000313" key="7">
    <source>
        <dbReference type="Proteomes" id="UP000663833"/>
    </source>
</evidence>
<comment type="caution">
    <text evidence="4">The sequence shown here is derived from an EMBL/GenBank/DDBJ whole genome shotgun (WGS) entry which is preliminary data.</text>
</comment>
<dbReference type="InterPro" id="IPR004875">
    <property type="entry name" value="DDE_SF_endonuclease_dom"/>
</dbReference>
<dbReference type="Proteomes" id="UP000663873">
    <property type="component" value="Unassembled WGS sequence"/>
</dbReference>
<dbReference type="Proteomes" id="UP000663833">
    <property type="component" value="Unassembled WGS sequence"/>
</dbReference>
<dbReference type="PANTHER" id="PTHR19303:SF74">
    <property type="entry name" value="POGO TRANSPOSABLE ELEMENT WITH KRAB DOMAIN"/>
    <property type="match status" value="1"/>
</dbReference>
<proteinExistence type="predicted"/>
<dbReference type="EMBL" id="CAJOBO010001646">
    <property type="protein sequence ID" value="CAF4398003.1"/>
    <property type="molecule type" value="Genomic_DNA"/>
</dbReference>
<dbReference type="PANTHER" id="PTHR19303">
    <property type="entry name" value="TRANSPOSON"/>
    <property type="match status" value="1"/>
</dbReference>
<dbReference type="EMBL" id="CAJOBP010001645">
    <property type="protein sequence ID" value="CAF4300302.1"/>
    <property type="molecule type" value="Genomic_DNA"/>
</dbReference>
<dbReference type="AlphaFoldDB" id="A0A817YRW4"/>
<evidence type="ECO:0000256" key="2">
    <source>
        <dbReference type="SAM" id="MobiDB-lite"/>
    </source>
</evidence>
<evidence type="ECO:0000256" key="1">
    <source>
        <dbReference type="ARBA" id="ARBA00023125"/>
    </source>
</evidence>
<dbReference type="Proteomes" id="UP000663851">
    <property type="component" value="Unassembled WGS sequence"/>
</dbReference>
<protein>
    <recommendedName>
        <fullName evidence="3">HTH CENPB-type domain-containing protein</fullName>
    </recommendedName>
</protein>
<dbReference type="GO" id="GO:0005634">
    <property type="term" value="C:nucleus"/>
    <property type="evidence" value="ECO:0007669"/>
    <property type="project" value="TreeGrafter"/>
</dbReference>
<dbReference type="InterPro" id="IPR006600">
    <property type="entry name" value="HTH_CenpB_DNA-bd_dom"/>
</dbReference>
<dbReference type="Pfam" id="PF03184">
    <property type="entry name" value="DDE_1"/>
    <property type="match status" value="1"/>
</dbReference>
<sequence length="735" mass="82012">MKRGNYSKEDFLKAVDEYKKGVASAQVTAKYNIPSSTIRNHKSNPTRKIGGGRPTILNKDQEQYLVELLKNLEINGVRLTKSVVRKLASEYAEHVTGKSLELGRKWLLNFLTRWKSELKLIREEKIESGRRNDFTEDVRRGWFEKLGGILRTNNLITKPHAIFNCCESGFSDETSCEWVMVSHGTKHAYEQCGGSAKNFTTSLICGNAAGDILPPFVIYASKNLNPQWTVGGPPGSKFASSESGWITKSLFVQWFKWFVEYTKDVTKYLVRTGRTTIRKIDLPSLFNQLYSSAFTPKQVVAGFSRAGVWPFDSNAMKENVARQPLAAKQLNQQPSPSNSANQSTSSTQVIAGSINHAPVTTLFISPSSLHPHDQYTSYVVPESNYYDDNNLPCIVNGNHSNFAPTTVLETNLPSTTNLDSSSISSHIKDTALPQNTNRNLDASFSSSIDAFDLLSFPSFDSNASFNSSLFNNFDLQSGELNNSLLPIDKNLSFNQISESLENFSKVPIRDVIWYDNDGQRILGFDPLTLPKPLGQHSGYSNDVLQPKMSVTDFEKENDENNRMYTELQTVTMQRLVAPFESSQRAPINIDTEMINPIPSTQLSSPSAVRSIVTNLIQQHIPPPSSSSNTTKRTRGEGKYCEEITSSNRLNDLKEKSSKLSSKKRSIKSTTQTSETSVFASGDDLEVTKKKKRRIEKELNETITSSQATRAIATVEILTPRNEDSNGYNIISSIKN</sequence>
<keyword evidence="1" id="KW-0238">DNA-binding</keyword>
<dbReference type="InterPro" id="IPR050863">
    <property type="entry name" value="CenT-Element_Derived"/>
</dbReference>
<feature type="region of interest" description="Disordered" evidence="2">
    <location>
        <begin position="618"/>
        <end position="674"/>
    </location>
</feature>
<dbReference type="PROSITE" id="PS51253">
    <property type="entry name" value="HTH_CENPB"/>
    <property type="match status" value="1"/>
</dbReference>
<gene>
    <name evidence="6" type="ORF">HFQ381_LOCUS19869</name>
    <name evidence="4" type="ORF">LUA448_LOCUS16007</name>
    <name evidence="5" type="ORF">UJA718_LOCUS12595</name>
</gene>
<evidence type="ECO:0000259" key="3">
    <source>
        <dbReference type="PROSITE" id="PS51253"/>
    </source>
</evidence>
<feature type="domain" description="HTH CENPB-type" evidence="3">
    <location>
        <begin position="49"/>
        <end position="120"/>
    </location>
</feature>
<dbReference type="GO" id="GO:0003677">
    <property type="term" value="F:DNA binding"/>
    <property type="evidence" value="ECO:0007669"/>
    <property type="project" value="UniProtKB-KW"/>
</dbReference>
<name>A0A817YRW4_9BILA</name>
<evidence type="ECO:0000313" key="6">
    <source>
        <dbReference type="EMBL" id="CAF4398003.1"/>
    </source>
</evidence>
<organism evidence="4 7">
    <name type="scientific">Rotaria socialis</name>
    <dbReference type="NCBI Taxonomy" id="392032"/>
    <lineage>
        <taxon>Eukaryota</taxon>
        <taxon>Metazoa</taxon>
        <taxon>Spiralia</taxon>
        <taxon>Gnathifera</taxon>
        <taxon>Rotifera</taxon>
        <taxon>Eurotatoria</taxon>
        <taxon>Bdelloidea</taxon>
        <taxon>Philodinida</taxon>
        <taxon>Philodinidae</taxon>
        <taxon>Rotaria</taxon>
    </lineage>
</organism>
<reference evidence="4" key="1">
    <citation type="submission" date="2021-02" db="EMBL/GenBank/DDBJ databases">
        <authorList>
            <person name="Nowell W R."/>
        </authorList>
    </citation>
    <scope>NUCLEOTIDE SEQUENCE</scope>
</reference>
<evidence type="ECO:0000313" key="5">
    <source>
        <dbReference type="EMBL" id="CAF4300302.1"/>
    </source>
</evidence>
<evidence type="ECO:0000313" key="4">
    <source>
        <dbReference type="EMBL" id="CAF3383699.1"/>
    </source>
</evidence>
<dbReference type="EMBL" id="CAJNYD010001956">
    <property type="protein sequence ID" value="CAF3383699.1"/>
    <property type="molecule type" value="Genomic_DNA"/>
</dbReference>
<keyword evidence="8" id="KW-1185">Reference proteome</keyword>